<dbReference type="Pfam" id="PF00578">
    <property type="entry name" value="AhpC-TSA"/>
    <property type="match status" value="1"/>
</dbReference>
<protein>
    <recommendedName>
        <fullName evidence="5">Thioredoxin domain-containing protein</fullName>
    </recommendedName>
</protein>
<dbReference type="Proteomes" id="UP000321746">
    <property type="component" value="Unassembled WGS sequence"/>
</dbReference>
<keyword evidence="3" id="KW-1015">Disulfide bond</keyword>
<organism evidence="6 7">
    <name type="scientific">Acetobacter oeni</name>
    <dbReference type="NCBI Taxonomy" id="304077"/>
    <lineage>
        <taxon>Bacteria</taxon>
        <taxon>Pseudomonadati</taxon>
        <taxon>Pseudomonadota</taxon>
        <taxon>Alphaproteobacteria</taxon>
        <taxon>Acetobacterales</taxon>
        <taxon>Acetobacteraceae</taxon>
        <taxon>Acetobacter</taxon>
    </lineage>
</organism>
<dbReference type="GO" id="GO:0017004">
    <property type="term" value="P:cytochrome complex assembly"/>
    <property type="evidence" value="ECO:0007669"/>
    <property type="project" value="UniProtKB-KW"/>
</dbReference>
<dbReference type="InterPro" id="IPR000866">
    <property type="entry name" value="AhpC/TSA"/>
</dbReference>
<feature type="domain" description="Thioredoxin" evidence="5">
    <location>
        <begin position="27"/>
        <end position="169"/>
    </location>
</feature>
<evidence type="ECO:0000313" key="6">
    <source>
        <dbReference type="EMBL" id="GEN62457.1"/>
    </source>
</evidence>
<dbReference type="PROSITE" id="PS00194">
    <property type="entry name" value="THIOREDOXIN_1"/>
    <property type="match status" value="1"/>
</dbReference>
<gene>
    <name evidence="6" type="ORF">AOE01nite_06810</name>
</gene>
<dbReference type="GO" id="GO:0015036">
    <property type="term" value="F:disulfide oxidoreductase activity"/>
    <property type="evidence" value="ECO:0007669"/>
    <property type="project" value="UniProtKB-ARBA"/>
</dbReference>
<dbReference type="PANTHER" id="PTHR42852">
    <property type="entry name" value="THIOL:DISULFIDE INTERCHANGE PROTEIN DSBE"/>
    <property type="match status" value="1"/>
</dbReference>
<dbReference type="InterPro" id="IPR036249">
    <property type="entry name" value="Thioredoxin-like_sf"/>
</dbReference>
<dbReference type="AlphaFoldDB" id="A0A511XHM9"/>
<dbReference type="EMBL" id="BJYG01000005">
    <property type="protein sequence ID" value="GEN62457.1"/>
    <property type="molecule type" value="Genomic_DNA"/>
</dbReference>
<keyword evidence="4" id="KW-0676">Redox-active center</keyword>
<dbReference type="Gene3D" id="3.40.30.10">
    <property type="entry name" value="Glutaredoxin"/>
    <property type="match status" value="1"/>
</dbReference>
<dbReference type="GO" id="GO:0030313">
    <property type="term" value="C:cell envelope"/>
    <property type="evidence" value="ECO:0007669"/>
    <property type="project" value="UniProtKB-SubCell"/>
</dbReference>
<dbReference type="PROSITE" id="PS51352">
    <property type="entry name" value="THIOREDOXIN_2"/>
    <property type="match status" value="1"/>
</dbReference>
<dbReference type="GO" id="GO:0016209">
    <property type="term" value="F:antioxidant activity"/>
    <property type="evidence" value="ECO:0007669"/>
    <property type="project" value="InterPro"/>
</dbReference>
<evidence type="ECO:0000256" key="3">
    <source>
        <dbReference type="ARBA" id="ARBA00023157"/>
    </source>
</evidence>
<dbReference type="CDD" id="cd02966">
    <property type="entry name" value="TlpA_like_family"/>
    <property type="match status" value="1"/>
</dbReference>
<evidence type="ECO:0000313" key="7">
    <source>
        <dbReference type="Proteomes" id="UP000321746"/>
    </source>
</evidence>
<comment type="caution">
    <text evidence="6">The sequence shown here is derived from an EMBL/GenBank/DDBJ whole genome shotgun (WGS) entry which is preliminary data.</text>
</comment>
<reference evidence="6 7" key="1">
    <citation type="submission" date="2019-07" db="EMBL/GenBank/DDBJ databases">
        <title>Whole genome shotgun sequence of Acetobacter oeni NBRC 105207.</title>
        <authorList>
            <person name="Hosoyama A."/>
            <person name="Uohara A."/>
            <person name="Ohji S."/>
            <person name="Ichikawa N."/>
        </authorList>
    </citation>
    <scope>NUCLEOTIDE SEQUENCE [LARGE SCALE GENOMIC DNA]</scope>
    <source>
        <strain evidence="6 7">NBRC 105207</strain>
    </source>
</reference>
<dbReference type="PANTHER" id="PTHR42852:SF6">
    <property type="entry name" value="THIOL:DISULFIDE INTERCHANGE PROTEIN DSBE"/>
    <property type="match status" value="1"/>
</dbReference>
<proteinExistence type="predicted"/>
<evidence type="ECO:0000259" key="5">
    <source>
        <dbReference type="PROSITE" id="PS51352"/>
    </source>
</evidence>
<keyword evidence="2" id="KW-0201">Cytochrome c-type biogenesis</keyword>
<dbReference type="InterPro" id="IPR050553">
    <property type="entry name" value="Thioredoxin_ResA/DsbE_sf"/>
</dbReference>
<name>A0A511XHM9_9PROT</name>
<dbReference type="SUPFAM" id="SSF52833">
    <property type="entry name" value="Thioredoxin-like"/>
    <property type="match status" value="1"/>
</dbReference>
<sequence length="169" mass="18269">MAALAGRKPLRAATVDDAPVAPWQIAVHAPQILPTLTFTDSSGDERDLISFRGQPAILHLWATWCGPCVTELPALAALAPSLQKSGIVVIPVAVDHLGPQKVPPFLARLNLRDFTSFYDTRAGISAALEEQSLPFTLLLNHDMQEVGRHAGPVRWDDPDAVASLRRLLA</sequence>
<dbReference type="InterPro" id="IPR017937">
    <property type="entry name" value="Thioredoxin_CS"/>
</dbReference>
<evidence type="ECO:0000256" key="4">
    <source>
        <dbReference type="ARBA" id="ARBA00023284"/>
    </source>
</evidence>
<comment type="subcellular location">
    <subcellularLocation>
        <location evidence="1">Cell envelope</location>
    </subcellularLocation>
</comment>
<evidence type="ECO:0000256" key="2">
    <source>
        <dbReference type="ARBA" id="ARBA00022748"/>
    </source>
</evidence>
<accession>A0A511XHM9</accession>
<evidence type="ECO:0000256" key="1">
    <source>
        <dbReference type="ARBA" id="ARBA00004196"/>
    </source>
</evidence>
<keyword evidence="7" id="KW-1185">Reference proteome</keyword>
<dbReference type="InterPro" id="IPR013766">
    <property type="entry name" value="Thioredoxin_domain"/>
</dbReference>